<dbReference type="CDD" id="cd01949">
    <property type="entry name" value="GGDEF"/>
    <property type="match status" value="1"/>
</dbReference>
<dbReference type="Pfam" id="PF13185">
    <property type="entry name" value="GAF_2"/>
    <property type="match status" value="1"/>
</dbReference>
<dbReference type="SMART" id="SM00267">
    <property type="entry name" value="GGDEF"/>
    <property type="match status" value="1"/>
</dbReference>
<dbReference type="PANTHER" id="PTHR45138">
    <property type="entry name" value="REGULATORY COMPONENTS OF SENSORY TRANSDUCTION SYSTEM"/>
    <property type="match status" value="1"/>
</dbReference>
<dbReference type="PANTHER" id="PTHR45138:SF9">
    <property type="entry name" value="DIGUANYLATE CYCLASE DGCM-RELATED"/>
    <property type="match status" value="1"/>
</dbReference>
<dbReference type="InterPro" id="IPR050469">
    <property type="entry name" value="Diguanylate_Cyclase"/>
</dbReference>
<dbReference type="InterPro" id="IPR029787">
    <property type="entry name" value="Nucleotide_cyclase"/>
</dbReference>
<dbReference type="Gene3D" id="3.30.450.40">
    <property type="match status" value="1"/>
</dbReference>
<evidence type="ECO:0000313" key="2">
    <source>
        <dbReference type="EMBL" id="VAX20755.1"/>
    </source>
</evidence>
<dbReference type="GO" id="GO:0052621">
    <property type="term" value="F:diguanylate cyclase activity"/>
    <property type="evidence" value="ECO:0007669"/>
    <property type="project" value="TreeGrafter"/>
</dbReference>
<evidence type="ECO:0000259" key="1">
    <source>
        <dbReference type="PROSITE" id="PS50887"/>
    </source>
</evidence>
<proteinExistence type="predicted"/>
<dbReference type="PROSITE" id="PS50887">
    <property type="entry name" value="GGDEF"/>
    <property type="match status" value="1"/>
</dbReference>
<dbReference type="SUPFAM" id="SSF55781">
    <property type="entry name" value="GAF domain-like"/>
    <property type="match status" value="1"/>
</dbReference>
<feature type="domain" description="GGDEF" evidence="1">
    <location>
        <begin position="225"/>
        <end position="360"/>
    </location>
</feature>
<dbReference type="InterPro" id="IPR003018">
    <property type="entry name" value="GAF"/>
</dbReference>
<dbReference type="FunFam" id="3.30.70.270:FF:000001">
    <property type="entry name" value="Diguanylate cyclase domain protein"/>
    <property type="match status" value="1"/>
</dbReference>
<dbReference type="Pfam" id="PF00990">
    <property type="entry name" value="GGDEF"/>
    <property type="match status" value="1"/>
</dbReference>
<dbReference type="GO" id="GO:0043709">
    <property type="term" value="P:cell adhesion involved in single-species biofilm formation"/>
    <property type="evidence" value="ECO:0007669"/>
    <property type="project" value="TreeGrafter"/>
</dbReference>
<dbReference type="SUPFAM" id="SSF55073">
    <property type="entry name" value="Nucleotide cyclase"/>
    <property type="match status" value="1"/>
</dbReference>
<dbReference type="NCBIfam" id="TIGR00254">
    <property type="entry name" value="GGDEF"/>
    <property type="match status" value="1"/>
</dbReference>
<protein>
    <submittedName>
        <fullName evidence="2">Diguanylate cyclase (GGDEF domain)</fullName>
    </submittedName>
</protein>
<dbReference type="EMBL" id="UOGE01000061">
    <property type="protein sequence ID" value="VAX20755.1"/>
    <property type="molecule type" value="Genomic_DNA"/>
</dbReference>
<sequence>MGLTDSNFSNSVVAITKEHSLALAERLMEMCALYNLSKNLCFTLNIEDIFKEAEGLIEESIGVDDFSIMLLDSKRERLLIWKANGATMNDAHDVSFGLGEGVCGVVAKTGQPVLASDVKKDNRFTYYKGKKPNIGSFYSTPLKSSNGEVVGVFNVHKPEPNTMSKNDLVVFNATAEHIAKALENSKIFHDMRRLAISDELTGVHSRRYFLDVMEKELSKAKRRQSPLSLIMFDLDRFKEVNDRYGHITGDRILKRFGDILRANTRRGDIAARYGGEEFVLLLPDVGCEAACLIAEKIREVVENDTSIMINENKHVSFTVSCGVAGYSESGADGKEILSLADKRLFEAKRAGRNKVFPFAKKNNDIAIDEKRLSHRHRVGLVVDARHTNVKSLDIEVNDKWILCAVDDISYTGFKGIVDAELSLGELCWCRAIVEYEKDSELIFIKIRLVRKASNDNGKYSIGVEVAENMPGWKEIIDLITRQ</sequence>
<dbReference type="SMART" id="SM00065">
    <property type="entry name" value="GAF"/>
    <property type="match status" value="1"/>
</dbReference>
<dbReference type="GO" id="GO:1902201">
    <property type="term" value="P:negative regulation of bacterial-type flagellum-dependent cell motility"/>
    <property type="evidence" value="ECO:0007669"/>
    <property type="project" value="TreeGrafter"/>
</dbReference>
<dbReference type="GO" id="GO:0005886">
    <property type="term" value="C:plasma membrane"/>
    <property type="evidence" value="ECO:0007669"/>
    <property type="project" value="TreeGrafter"/>
</dbReference>
<dbReference type="InterPro" id="IPR043128">
    <property type="entry name" value="Rev_trsase/Diguanyl_cyclase"/>
</dbReference>
<organism evidence="2">
    <name type="scientific">hydrothermal vent metagenome</name>
    <dbReference type="NCBI Taxonomy" id="652676"/>
    <lineage>
        <taxon>unclassified sequences</taxon>
        <taxon>metagenomes</taxon>
        <taxon>ecological metagenomes</taxon>
    </lineage>
</organism>
<dbReference type="InterPro" id="IPR000160">
    <property type="entry name" value="GGDEF_dom"/>
</dbReference>
<dbReference type="InterPro" id="IPR029016">
    <property type="entry name" value="GAF-like_dom_sf"/>
</dbReference>
<reference evidence="2" key="1">
    <citation type="submission" date="2018-06" db="EMBL/GenBank/DDBJ databases">
        <authorList>
            <person name="Zhirakovskaya E."/>
        </authorList>
    </citation>
    <scope>NUCLEOTIDE SEQUENCE</scope>
</reference>
<accession>A0A3B1CPB1</accession>
<dbReference type="Gene3D" id="3.30.70.270">
    <property type="match status" value="1"/>
</dbReference>
<gene>
    <name evidence="2" type="ORF">MNBD_NITROSPINAE02-270</name>
</gene>
<dbReference type="AlphaFoldDB" id="A0A3B1CPB1"/>
<name>A0A3B1CPB1_9ZZZZ</name>